<dbReference type="GO" id="GO:0005886">
    <property type="term" value="C:plasma membrane"/>
    <property type="evidence" value="ECO:0007669"/>
    <property type="project" value="UniProtKB-SubCell"/>
</dbReference>
<dbReference type="HOGENOM" id="CLU_084338_2_0_6"/>
<evidence type="ECO:0000256" key="5">
    <source>
        <dbReference type="ARBA" id="ARBA00014480"/>
    </source>
</evidence>
<dbReference type="STRING" id="1123866.NT01SARS_1140"/>
<keyword evidence="9 15" id="KW-0406">Ion transport</keyword>
<name>J5K5B2_9GAMM</name>
<comment type="similarity">
    <text evidence="3 15 16">Belongs to the ATPase epsilon chain family.</text>
</comment>
<evidence type="ECO:0000256" key="2">
    <source>
        <dbReference type="ARBA" id="ARBA00004202"/>
    </source>
</evidence>
<evidence type="ECO:0000313" key="19">
    <source>
        <dbReference type="EMBL" id="EJP71333.1"/>
    </source>
</evidence>
<dbReference type="Proteomes" id="UP000010305">
    <property type="component" value="Unassembled WGS sequence"/>
</dbReference>
<keyword evidence="8 15" id="KW-0375">Hydrogen ion transport</keyword>
<dbReference type="AlphaFoldDB" id="J5K5B2"/>
<dbReference type="NCBIfam" id="TIGR01216">
    <property type="entry name" value="ATP_synt_epsi"/>
    <property type="match status" value="1"/>
</dbReference>
<comment type="subcellular location">
    <subcellularLocation>
        <location evidence="2 15">Cell membrane</location>
        <topology evidence="2 15">Peripheral membrane protein</topology>
    </subcellularLocation>
</comment>
<keyword evidence="10 15" id="KW-0472">Membrane</keyword>
<evidence type="ECO:0000256" key="13">
    <source>
        <dbReference type="ARBA" id="ARBA00030215"/>
    </source>
</evidence>
<dbReference type="InterPro" id="IPR020547">
    <property type="entry name" value="ATP_synth_F1_esu_C"/>
</dbReference>
<evidence type="ECO:0000259" key="18">
    <source>
        <dbReference type="Pfam" id="PF02823"/>
    </source>
</evidence>
<dbReference type="NCBIfam" id="NF001847">
    <property type="entry name" value="PRK00571.1-4"/>
    <property type="match status" value="1"/>
</dbReference>
<evidence type="ECO:0000313" key="20">
    <source>
        <dbReference type="Proteomes" id="UP000010305"/>
    </source>
</evidence>
<feature type="domain" description="ATP synthase F1 complex delta/epsilon subunit N-terminal" evidence="18">
    <location>
        <begin position="5"/>
        <end position="83"/>
    </location>
</feature>
<evidence type="ECO:0000256" key="15">
    <source>
        <dbReference type="HAMAP-Rule" id="MF_00530"/>
    </source>
</evidence>
<keyword evidence="6 15" id="KW-0813">Transport</keyword>
<evidence type="ECO:0000256" key="3">
    <source>
        <dbReference type="ARBA" id="ARBA00005712"/>
    </source>
</evidence>
<evidence type="ECO:0000256" key="6">
    <source>
        <dbReference type="ARBA" id="ARBA00022448"/>
    </source>
</evidence>
<dbReference type="GO" id="GO:0005524">
    <property type="term" value="F:ATP binding"/>
    <property type="evidence" value="ECO:0007669"/>
    <property type="project" value="UniProtKB-UniRule"/>
</dbReference>
<evidence type="ECO:0000256" key="7">
    <source>
        <dbReference type="ARBA" id="ARBA00022475"/>
    </source>
</evidence>
<dbReference type="PANTHER" id="PTHR13822">
    <property type="entry name" value="ATP SYNTHASE DELTA/EPSILON CHAIN"/>
    <property type="match status" value="1"/>
</dbReference>
<dbReference type="SUPFAM" id="SSF46604">
    <property type="entry name" value="Epsilon subunit of F1F0-ATP synthase C-terminal domain"/>
    <property type="match status" value="1"/>
</dbReference>
<dbReference type="PANTHER" id="PTHR13822:SF10">
    <property type="entry name" value="ATP SYNTHASE EPSILON CHAIN, CHLOROPLASTIC"/>
    <property type="match status" value="1"/>
</dbReference>
<dbReference type="Pfam" id="PF02823">
    <property type="entry name" value="ATP-synt_DE_N"/>
    <property type="match status" value="1"/>
</dbReference>
<dbReference type="InterPro" id="IPR036771">
    <property type="entry name" value="ATPsynth_dsu/esu_N"/>
</dbReference>
<dbReference type="InterPro" id="IPR020546">
    <property type="entry name" value="ATP_synth_F1_dsu/esu_N"/>
</dbReference>
<reference evidence="19 20" key="1">
    <citation type="journal article" date="2012" name="ISME J.">
        <title>Genomic insights to SAR86, an abundant and uncultivated marine bacterial lineage.</title>
        <authorList>
            <person name="Dupont C.L."/>
            <person name="Rusch D.B."/>
            <person name="Yooseph S."/>
            <person name="Lombardo M.J."/>
            <person name="Richter R.A."/>
            <person name="Valas R."/>
            <person name="Novotny M."/>
            <person name="Yee-Greenbaum J."/>
            <person name="Selengut J.D."/>
            <person name="Haft D.H."/>
            <person name="Halpern A.L."/>
            <person name="Lasken R.S."/>
            <person name="Nealson K."/>
            <person name="Friedman R."/>
            <person name="Venter J.C."/>
        </authorList>
    </citation>
    <scope>NUCLEOTIDE SEQUENCE [LARGE SCALE GENOMIC DNA]</scope>
</reference>
<keyword evidence="7 15" id="KW-1003">Cell membrane</keyword>
<dbReference type="Gene3D" id="1.20.5.440">
    <property type="entry name" value="ATP synthase delta/epsilon subunit, C-terminal domain"/>
    <property type="match status" value="1"/>
</dbReference>
<sequence length="138" mass="14690">MSKTMKINIVSSSEEIYSGEATMVFATGTLGELGIAPGHTPLLTGLAAGPVRVQNGSEEEAFFCSGGFLEVQPDLVTVLSDTAERAESLDESEAIKAKEIAEQELANKDTSIDYAKASAQLAEAVARLKTIQKLRKKQ</sequence>
<evidence type="ECO:0000256" key="16">
    <source>
        <dbReference type="RuleBase" id="RU003656"/>
    </source>
</evidence>
<evidence type="ECO:0000256" key="14">
    <source>
        <dbReference type="ARBA" id="ARBA00031795"/>
    </source>
</evidence>
<keyword evidence="19" id="KW-0378">Hydrolase</keyword>
<gene>
    <name evidence="15 19" type="primary">atpC</name>
    <name evidence="19" type="ORF">NT01SARS_1140</name>
</gene>
<comment type="subunit">
    <text evidence="4 15 16">F-type ATPases have 2 components, CF(1) - the catalytic core - and CF(0) - the membrane proton channel. CF(1) has five subunits: alpha(3), beta(3), gamma(1), delta(1), epsilon(1). CF(0) has three main subunits: a, b and c.</text>
</comment>
<evidence type="ECO:0000256" key="4">
    <source>
        <dbReference type="ARBA" id="ARBA00011648"/>
    </source>
</evidence>
<evidence type="ECO:0000256" key="12">
    <source>
        <dbReference type="ARBA" id="ARBA00023310"/>
    </source>
</evidence>
<dbReference type="GO" id="GO:0045259">
    <property type="term" value="C:proton-transporting ATP synthase complex"/>
    <property type="evidence" value="ECO:0007669"/>
    <property type="project" value="UniProtKB-KW"/>
</dbReference>
<organism evidence="19 20">
    <name type="scientific">SAR86 cluster bacterium SAR86A</name>
    <dbReference type="NCBI Taxonomy" id="1123866"/>
    <lineage>
        <taxon>Bacteria</taxon>
        <taxon>Pseudomonadati</taxon>
        <taxon>Pseudomonadota</taxon>
        <taxon>Gammaproteobacteria</taxon>
        <taxon>SAR86 cluster</taxon>
    </lineage>
</organism>
<feature type="domain" description="ATP synthase epsilon subunit C-terminal" evidence="17">
    <location>
        <begin position="87"/>
        <end position="132"/>
    </location>
</feature>
<evidence type="ECO:0000259" key="17">
    <source>
        <dbReference type="Pfam" id="PF00401"/>
    </source>
</evidence>
<proteinExistence type="inferred from homology"/>
<keyword evidence="11 15" id="KW-0139">CF(1)</keyword>
<dbReference type="InterPro" id="IPR036794">
    <property type="entry name" value="ATP_F1_dsu/esu_C_sf"/>
</dbReference>
<protein>
    <recommendedName>
        <fullName evidence="5 15">ATP synthase epsilon chain</fullName>
    </recommendedName>
    <alternativeName>
        <fullName evidence="14 15">ATP synthase F1 sector epsilon subunit</fullName>
    </alternativeName>
    <alternativeName>
        <fullName evidence="13 15">F-ATPase epsilon subunit</fullName>
    </alternativeName>
</protein>
<dbReference type="GO" id="GO:0016787">
    <property type="term" value="F:hydrolase activity"/>
    <property type="evidence" value="ECO:0007669"/>
    <property type="project" value="UniProtKB-KW"/>
</dbReference>
<evidence type="ECO:0000256" key="9">
    <source>
        <dbReference type="ARBA" id="ARBA00023065"/>
    </source>
</evidence>
<dbReference type="FunFam" id="2.60.15.10:FF:000001">
    <property type="entry name" value="ATP synthase epsilon chain"/>
    <property type="match status" value="1"/>
</dbReference>
<dbReference type="EMBL" id="JH611157">
    <property type="protein sequence ID" value="EJP71333.1"/>
    <property type="molecule type" value="Genomic_DNA"/>
</dbReference>
<accession>J5K5B2</accession>
<dbReference type="InterPro" id="IPR001469">
    <property type="entry name" value="ATP_synth_F1_dsu/esu"/>
</dbReference>
<evidence type="ECO:0000256" key="11">
    <source>
        <dbReference type="ARBA" id="ARBA00023196"/>
    </source>
</evidence>
<dbReference type="GO" id="GO:0046933">
    <property type="term" value="F:proton-transporting ATP synthase activity, rotational mechanism"/>
    <property type="evidence" value="ECO:0007669"/>
    <property type="project" value="UniProtKB-UniRule"/>
</dbReference>
<dbReference type="CDD" id="cd12152">
    <property type="entry name" value="F1-ATPase_delta"/>
    <property type="match status" value="1"/>
</dbReference>
<evidence type="ECO:0000256" key="8">
    <source>
        <dbReference type="ARBA" id="ARBA00022781"/>
    </source>
</evidence>
<evidence type="ECO:0000256" key="1">
    <source>
        <dbReference type="ARBA" id="ARBA00003543"/>
    </source>
</evidence>
<comment type="function">
    <text evidence="1 15">Produces ATP from ADP in the presence of a proton gradient across the membrane.</text>
</comment>
<dbReference type="SUPFAM" id="SSF51344">
    <property type="entry name" value="Epsilon subunit of F1F0-ATP synthase N-terminal domain"/>
    <property type="match status" value="1"/>
</dbReference>
<evidence type="ECO:0000256" key="10">
    <source>
        <dbReference type="ARBA" id="ARBA00023136"/>
    </source>
</evidence>
<dbReference type="Pfam" id="PF00401">
    <property type="entry name" value="ATP-synt_DE"/>
    <property type="match status" value="1"/>
</dbReference>
<keyword evidence="12 15" id="KW-0066">ATP synthesis</keyword>
<dbReference type="HAMAP" id="MF_00530">
    <property type="entry name" value="ATP_synth_epsil_bac"/>
    <property type="match status" value="1"/>
</dbReference>
<dbReference type="Gene3D" id="2.60.15.10">
    <property type="entry name" value="F0F1 ATP synthase delta/epsilon subunit, N-terminal"/>
    <property type="match status" value="1"/>
</dbReference>